<dbReference type="InterPro" id="IPR043502">
    <property type="entry name" value="DNA/RNA_pol_sf"/>
</dbReference>
<reference evidence="1" key="1">
    <citation type="submission" date="2019-03" db="EMBL/GenBank/DDBJ databases">
        <authorList>
            <person name="Mank J."/>
            <person name="Almeida P."/>
        </authorList>
    </citation>
    <scope>NUCLEOTIDE SEQUENCE</scope>
    <source>
        <strain evidence="1">78183</strain>
    </source>
</reference>
<dbReference type="Gene3D" id="3.10.10.10">
    <property type="entry name" value="HIV Type 1 Reverse Transcriptase, subunit A, domain 1"/>
    <property type="match status" value="1"/>
</dbReference>
<dbReference type="PANTHER" id="PTHR35046">
    <property type="entry name" value="ZINC KNUCKLE (CCHC-TYPE) FAMILY PROTEIN"/>
    <property type="match status" value="1"/>
</dbReference>
<accession>A0A6N2L0P2</accession>
<name>A0A6N2L0P2_SALVM</name>
<dbReference type="EMBL" id="CAADRP010000857">
    <property type="protein sequence ID" value="VFU32876.1"/>
    <property type="molecule type" value="Genomic_DNA"/>
</dbReference>
<protein>
    <submittedName>
        <fullName evidence="1">Uncharacterized protein</fullName>
    </submittedName>
</protein>
<evidence type="ECO:0000313" key="1">
    <source>
        <dbReference type="EMBL" id="VFU32876.1"/>
    </source>
</evidence>
<dbReference type="PANTHER" id="PTHR35046:SF9">
    <property type="entry name" value="RNA-DIRECTED DNA POLYMERASE"/>
    <property type="match status" value="1"/>
</dbReference>
<organism evidence="1">
    <name type="scientific">Salix viminalis</name>
    <name type="common">Common osier</name>
    <name type="synonym">Basket willow</name>
    <dbReference type="NCBI Taxonomy" id="40686"/>
    <lineage>
        <taxon>Eukaryota</taxon>
        <taxon>Viridiplantae</taxon>
        <taxon>Streptophyta</taxon>
        <taxon>Embryophyta</taxon>
        <taxon>Tracheophyta</taxon>
        <taxon>Spermatophyta</taxon>
        <taxon>Magnoliopsida</taxon>
        <taxon>eudicotyledons</taxon>
        <taxon>Gunneridae</taxon>
        <taxon>Pentapetalae</taxon>
        <taxon>rosids</taxon>
        <taxon>fabids</taxon>
        <taxon>Malpighiales</taxon>
        <taxon>Salicaceae</taxon>
        <taxon>Saliceae</taxon>
        <taxon>Salix</taxon>
    </lineage>
</organism>
<proteinExistence type="predicted"/>
<gene>
    <name evidence="1" type="ORF">SVIM_LOCUS147276</name>
</gene>
<sequence length="439" mass="50401">MCTFNWRFGKEELLKILCRRVEEIAPPCGRNCAAEILIFDLGLGEIGNRLGGKIVRLGVWDWEREEERERKEELVFIQYYQADLLGFPGIAVFACGLLDHMIKRVIYTYLDCDVKLIVFGVGFSSTRTENIPTPPNDELKLQMQATTKTMERMNFVMGNVCDGLARVEKHGNEAHTSKHDARIVWVEPKSNNGSMAERPRWAFEEDVDDIDDGGFKDETIGHREGFRQHRNRRDFKNKTRGQFSQRVHFCHFMGHEDKTEIAVIQANVIEKGELKDIIHMETKKRFTIVRDGKTITLVPLSPKLVYDDKLKLKMECEDGKSENNTRKLPMILLVYKKNYLNTNNVDFVVPNVAVSLLLEYNDVFPGDILSGLPLIRSIEHQIDLVLGASIPNRQAYRSNPKETKELQRQVNELMMKGYIHESMSPCAVTVLLVPQKDGT</sequence>
<dbReference type="AlphaFoldDB" id="A0A6N2L0P2"/>
<dbReference type="SUPFAM" id="SSF56672">
    <property type="entry name" value="DNA/RNA polymerases"/>
    <property type="match status" value="1"/>
</dbReference>